<sequence>MSSLLEYPQATSLKVVIDTNVLLVAISSRSPYHAIYQSFINELFTLCVTTDMLEEYEEILNQRLGVERTRYVLETIDNAPNTLPVTRYYRWELITVDPDDNKFVDCALACNADYIVTNDGHFGVLKTLPFPKVNIIPADELLSLIESINS</sequence>
<protein>
    <submittedName>
        <fullName evidence="2">Putative toxin-antitoxin system toxin component, PIN family</fullName>
    </submittedName>
</protein>
<dbReference type="NCBIfam" id="TIGR00305">
    <property type="entry name" value="putative toxin-antitoxin system toxin component, PIN family"/>
    <property type="match status" value="1"/>
</dbReference>
<dbReference type="PANTHER" id="PTHR34610:SF3">
    <property type="entry name" value="SSL7007 PROTEIN"/>
    <property type="match status" value="1"/>
</dbReference>
<dbReference type="InterPro" id="IPR002850">
    <property type="entry name" value="PIN_toxin-like"/>
</dbReference>
<evidence type="ECO:0000313" key="3">
    <source>
        <dbReference type="Proteomes" id="UP000436006"/>
    </source>
</evidence>
<dbReference type="RefSeq" id="WP_157585582.1">
    <property type="nucleotide sequence ID" value="NZ_WPIN01000004.1"/>
</dbReference>
<keyword evidence="3" id="KW-1185">Reference proteome</keyword>
<proteinExistence type="predicted"/>
<dbReference type="InterPro" id="IPR029060">
    <property type="entry name" value="PIN-like_dom_sf"/>
</dbReference>
<dbReference type="Gene3D" id="3.40.50.1010">
    <property type="entry name" value="5'-nuclease"/>
    <property type="match status" value="1"/>
</dbReference>
<accession>A0A7K1SBC2</accession>
<evidence type="ECO:0000259" key="1">
    <source>
        <dbReference type="Pfam" id="PF13470"/>
    </source>
</evidence>
<reference evidence="2 3" key="1">
    <citation type="submission" date="2019-12" db="EMBL/GenBank/DDBJ databases">
        <title>Spirosoma sp. HMF4905 genome sequencing and assembly.</title>
        <authorList>
            <person name="Kang H."/>
            <person name="Cha I."/>
            <person name="Kim H."/>
            <person name="Joh K."/>
        </authorList>
    </citation>
    <scope>NUCLEOTIDE SEQUENCE [LARGE SCALE GENOMIC DNA]</scope>
    <source>
        <strain evidence="2 3">HMF4905</strain>
    </source>
</reference>
<name>A0A7K1SBC2_9BACT</name>
<dbReference type="AlphaFoldDB" id="A0A7K1SBC2"/>
<dbReference type="Pfam" id="PF13470">
    <property type="entry name" value="PIN_3"/>
    <property type="match status" value="1"/>
</dbReference>
<dbReference type="PANTHER" id="PTHR34610">
    <property type="entry name" value="SSL7007 PROTEIN"/>
    <property type="match status" value="1"/>
</dbReference>
<gene>
    <name evidence="2" type="ORF">GO755_13605</name>
</gene>
<dbReference type="SUPFAM" id="SSF88723">
    <property type="entry name" value="PIN domain-like"/>
    <property type="match status" value="1"/>
</dbReference>
<dbReference type="Proteomes" id="UP000436006">
    <property type="component" value="Unassembled WGS sequence"/>
</dbReference>
<feature type="domain" description="PIN" evidence="1">
    <location>
        <begin position="14"/>
        <end position="119"/>
    </location>
</feature>
<dbReference type="InterPro" id="IPR002716">
    <property type="entry name" value="PIN_dom"/>
</dbReference>
<organism evidence="2 3">
    <name type="scientific">Spirosoma arboris</name>
    <dbReference type="NCBI Taxonomy" id="2682092"/>
    <lineage>
        <taxon>Bacteria</taxon>
        <taxon>Pseudomonadati</taxon>
        <taxon>Bacteroidota</taxon>
        <taxon>Cytophagia</taxon>
        <taxon>Cytophagales</taxon>
        <taxon>Cytophagaceae</taxon>
        <taxon>Spirosoma</taxon>
    </lineage>
</organism>
<comment type="caution">
    <text evidence="2">The sequence shown here is derived from an EMBL/GenBank/DDBJ whole genome shotgun (WGS) entry which is preliminary data.</text>
</comment>
<evidence type="ECO:0000313" key="2">
    <source>
        <dbReference type="EMBL" id="MVM31071.1"/>
    </source>
</evidence>
<dbReference type="EMBL" id="WPIN01000004">
    <property type="protein sequence ID" value="MVM31071.1"/>
    <property type="molecule type" value="Genomic_DNA"/>
</dbReference>